<dbReference type="Proteomes" id="UP000315395">
    <property type="component" value="Chromosome"/>
</dbReference>
<feature type="transmembrane region" description="Helical" evidence="7">
    <location>
        <begin position="69"/>
        <end position="87"/>
    </location>
</feature>
<evidence type="ECO:0000313" key="8">
    <source>
        <dbReference type="EMBL" id="QDO90422.1"/>
    </source>
</evidence>
<dbReference type="Pfam" id="PF03601">
    <property type="entry name" value="Cons_hypoth698"/>
    <property type="match status" value="1"/>
</dbReference>
<dbReference type="PANTHER" id="PTHR30106:SF1">
    <property type="entry name" value="UPF0324 MEMBRANE PROTEIN FN0533"/>
    <property type="match status" value="1"/>
</dbReference>
<keyword evidence="3" id="KW-1003">Cell membrane</keyword>
<dbReference type="KEGG" id="orz:FNH13_13940"/>
<feature type="transmembrane region" description="Helical" evidence="7">
    <location>
        <begin position="285"/>
        <end position="306"/>
    </location>
</feature>
<feature type="transmembrane region" description="Helical" evidence="7">
    <location>
        <begin position="253"/>
        <end position="273"/>
    </location>
</feature>
<evidence type="ECO:0000256" key="2">
    <source>
        <dbReference type="ARBA" id="ARBA00007977"/>
    </source>
</evidence>
<comment type="subcellular location">
    <subcellularLocation>
        <location evidence="1">Cell membrane</location>
        <topology evidence="1">Multi-pass membrane protein</topology>
    </subcellularLocation>
</comment>
<accession>A0A516GFY1</accession>
<sequence length="338" mass="33871">MSASPASPSRPVTRLAPGLLLAGGLGLLAHLLGAQVPVVGGPVFGILLGLLAGALLGSRPALTPGTAFAAKKVLQAAVVLLGLRLSLGEVARIGFETLPVMLGTLALALVAGPVIGRWLRVPGQIRTLVTVGTGICGASAIATISAVTGAGGVAVAVSIAVIFTYNALAVVLFPVLGHWLGLSQEGFGLWAGTAINDTSSVVAAATIYGAVAASAAVVVKLTRTLMIIPIAVGHSLARARREGAGEAGMPWRALIPPFLVLFLVATAINSAGLVPQGWSEPVGEVAAYLTTVALTAIGLGTPVAAVREAGWRPLALGGILWAVVAISALLLIRLTGHW</sequence>
<evidence type="ECO:0000256" key="5">
    <source>
        <dbReference type="ARBA" id="ARBA00022989"/>
    </source>
</evidence>
<evidence type="ECO:0000313" key="9">
    <source>
        <dbReference type="Proteomes" id="UP000315395"/>
    </source>
</evidence>
<feature type="transmembrane region" description="Helical" evidence="7">
    <location>
        <begin position="313"/>
        <end position="332"/>
    </location>
</feature>
<feature type="transmembrane region" description="Helical" evidence="7">
    <location>
        <begin position="93"/>
        <end position="115"/>
    </location>
</feature>
<feature type="transmembrane region" description="Helical" evidence="7">
    <location>
        <begin position="38"/>
        <end position="57"/>
    </location>
</feature>
<dbReference type="AlphaFoldDB" id="A0A516GFY1"/>
<feature type="transmembrane region" description="Helical" evidence="7">
    <location>
        <begin position="12"/>
        <end position="32"/>
    </location>
</feature>
<evidence type="ECO:0000256" key="7">
    <source>
        <dbReference type="SAM" id="Phobius"/>
    </source>
</evidence>
<dbReference type="PANTHER" id="PTHR30106">
    <property type="entry name" value="INNER MEMBRANE PROTEIN YEIH-RELATED"/>
    <property type="match status" value="1"/>
</dbReference>
<gene>
    <name evidence="8" type="ORF">FNH13_13940</name>
</gene>
<evidence type="ECO:0000256" key="1">
    <source>
        <dbReference type="ARBA" id="ARBA00004651"/>
    </source>
</evidence>
<dbReference type="EMBL" id="CP041616">
    <property type="protein sequence ID" value="QDO90422.1"/>
    <property type="molecule type" value="Genomic_DNA"/>
</dbReference>
<evidence type="ECO:0000256" key="3">
    <source>
        <dbReference type="ARBA" id="ARBA00022475"/>
    </source>
</evidence>
<dbReference type="InterPro" id="IPR018383">
    <property type="entry name" value="UPF0324_pro"/>
</dbReference>
<keyword evidence="5 7" id="KW-1133">Transmembrane helix</keyword>
<reference evidence="8 9" key="1">
    <citation type="submission" date="2019-07" db="EMBL/GenBank/DDBJ databases">
        <title>complete genome sequencing of Ornithinimicrobium sp. H23M54.</title>
        <authorList>
            <person name="Bae J.-W."/>
            <person name="Lee S.-Y."/>
        </authorList>
    </citation>
    <scope>NUCLEOTIDE SEQUENCE [LARGE SCALE GENOMIC DNA]</scope>
    <source>
        <strain evidence="8 9">H23M54</strain>
    </source>
</reference>
<evidence type="ECO:0000256" key="6">
    <source>
        <dbReference type="ARBA" id="ARBA00023136"/>
    </source>
</evidence>
<name>A0A516GFY1_9MICO</name>
<keyword evidence="6 7" id="KW-0472">Membrane</keyword>
<dbReference type="GO" id="GO:0005886">
    <property type="term" value="C:plasma membrane"/>
    <property type="evidence" value="ECO:0007669"/>
    <property type="project" value="UniProtKB-SubCell"/>
</dbReference>
<feature type="transmembrane region" description="Helical" evidence="7">
    <location>
        <begin position="153"/>
        <end position="175"/>
    </location>
</feature>
<evidence type="ECO:0000256" key="4">
    <source>
        <dbReference type="ARBA" id="ARBA00022692"/>
    </source>
</evidence>
<comment type="similarity">
    <text evidence="2">Belongs to the UPF0324 family.</text>
</comment>
<protein>
    <submittedName>
        <fullName evidence="8">Putative sulfate exporter family transporter</fullName>
    </submittedName>
</protein>
<keyword evidence="9" id="KW-1185">Reference proteome</keyword>
<organism evidence="8 9">
    <name type="scientific">Ornithinimicrobium ciconiae</name>
    <dbReference type="NCBI Taxonomy" id="2594265"/>
    <lineage>
        <taxon>Bacteria</taxon>
        <taxon>Bacillati</taxon>
        <taxon>Actinomycetota</taxon>
        <taxon>Actinomycetes</taxon>
        <taxon>Micrococcales</taxon>
        <taxon>Ornithinimicrobiaceae</taxon>
        <taxon>Ornithinimicrobium</taxon>
    </lineage>
</organism>
<keyword evidence="4 7" id="KW-0812">Transmembrane</keyword>
<dbReference type="OrthoDB" id="9766798at2"/>
<proteinExistence type="inferred from homology"/>
<feature type="transmembrane region" description="Helical" evidence="7">
    <location>
        <begin position="127"/>
        <end position="147"/>
    </location>
</feature>